<dbReference type="PANTHER" id="PTHR24221">
    <property type="entry name" value="ATP-BINDING CASSETTE SUB-FAMILY B"/>
    <property type="match status" value="1"/>
</dbReference>
<keyword evidence="8 10" id="KW-1133">Transmembrane helix</keyword>
<evidence type="ECO:0000256" key="3">
    <source>
        <dbReference type="ARBA" id="ARBA00022475"/>
    </source>
</evidence>
<evidence type="ECO:0000256" key="8">
    <source>
        <dbReference type="ARBA" id="ARBA00022989"/>
    </source>
</evidence>
<feature type="transmembrane region" description="Helical" evidence="10">
    <location>
        <begin position="20"/>
        <end position="47"/>
    </location>
</feature>
<dbReference type="GO" id="GO:0034040">
    <property type="term" value="F:ATPase-coupled lipid transmembrane transporter activity"/>
    <property type="evidence" value="ECO:0007669"/>
    <property type="project" value="TreeGrafter"/>
</dbReference>
<evidence type="ECO:0000256" key="5">
    <source>
        <dbReference type="ARBA" id="ARBA00022741"/>
    </source>
</evidence>
<dbReference type="Proteomes" id="UP000824209">
    <property type="component" value="Unassembled WGS sequence"/>
</dbReference>
<keyword evidence="3" id="KW-1003">Cell membrane</keyword>
<name>A0A9D2M1B7_9FIRM</name>
<dbReference type="InterPro" id="IPR017871">
    <property type="entry name" value="ABC_transporter-like_CS"/>
</dbReference>
<sequence length="552" mass="59793">MKQRSGFTVMFRLIGLVRPLAGYMLTAVGLGAAGFVCSTFLTVLGAWSLWNLLAESGQSVGLFLGLIALFGVLRGFLRYGEQACNHYIAFKLLALIRDKIFTALRRLCPAKLEGRDKGDLISVITSDIELLEVFYAHTISPVLIALLMCGGMSIWLGSFHPLLGLTAAVSYVLVGVVLPLTAAKRGGDTALRFRNQNGELSAFMLDSLRGLSQTLQYHDGQSRLNALKEQSDALTAQEAKMKRQTAFVSACANTLILVCSLGMLFLAAELYRQGSVGPQAVLLSFTALISSFGPVVALANLGTTLQNTLAAGNRVLDLLEETPQVEENPHGTEITFDGAECRSVSFSYDGQPVLNDVSVKLRPGQILGICGRSGSGKSTLLKLLMRFWDVREGSISVSGVPIADIQTASLRKAEGYVTQDTHLFRDTIENNLKVANPHATREQIIAACKKASIHELIESLPQGYETNVGELGDSLSGGERQRIGIARAFLHNAPLVLLDEPTSNLDSLNESIILHSLYAERGKKTFVLVSHRASTMRIADEQIWIEQGKVLA</sequence>
<evidence type="ECO:0000313" key="14">
    <source>
        <dbReference type="Proteomes" id="UP000824209"/>
    </source>
</evidence>
<dbReference type="Pfam" id="PF00005">
    <property type="entry name" value="ABC_tran"/>
    <property type="match status" value="1"/>
</dbReference>
<dbReference type="Pfam" id="PF00664">
    <property type="entry name" value="ABC_membrane"/>
    <property type="match status" value="1"/>
</dbReference>
<dbReference type="InterPro" id="IPR003593">
    <property type="entry name" value="AAA+_ATPase"/>
</dbReference>
<evidence type="ECO:0000256" key="2">
    <source>
        <dbReference type="ARBA" id="ARBA00022448"/>
    </source>
</evidence>
<dbReference type="GO" id="GO:0008234">
    <property type="term" value="F:cysteine-type peptidase activity"/>
    <property type="evidence" value="ECO:0007669"/>
    <property type="project" value="UniProtKB-KW"/>
</dbReference>
<dbReference type="PANTHER" id="PTHR24221:SF653">
    <property type="entry name" value="TRANSPORT ATP-BINDING PROTEIN CYDC"/>
    <property type="match status" value="1"/>
</dbReference>
<feature type="transmembrane region" description="Helical" evidence="10">
    <location>
        <begin position="134"/>
        <end position="156"/>
    </location>
</feature>
<dbReference type="GO" id="GO:0016887">
    <property type="term" value="F:ATP hydrolysis activity"/>
    <property type="evidence" value="ECO:0007669"/>
    <property type="project" value="InterPro"/>
</dbReference>
<dbReference type="EMBL" id="DWYA01000013">
    <property type="protein sequence ID" value="HJB39055.1"/>
    <property type="molecule type" value="Genomic_DNA"/>
</dbReference>
<feature type="domain" description="ABC transmembrane type-1" evidence="12">
    <location>
        <begin position="30"/>
        <end position="307"/>
    </location>
</feature>
<dbReference type="GO" id="GO:0140359">
    <property type="term" value="F:ABC-type transporter activity"/>
    <property type="evidence" value="ECO:0007669"/>
    <property type="project" value="InterPro"/>
</dbReference>
<dbReference type="GO" id="GO:0005886">
    <property type="term" value="C:plasma membrane"/>
    <property type="evidence" value="ECO:0007669"/>
    <property type="project" value="UniProtKB-SubCell"/>
</dbReference>
<proteinExistence type="predicted"/>
<dbReference type="PROSITE" id="PS50929">
    <property type="entry name" value="ABC_TM1F"/>
    <property type="match status" value="1"/>
</dbReference>
<feature type="transmembrane region" description="Helical" evidence="10">
    <location>
        <begin position="280"/>
        <end position="301"/>
    </location>
</feature>
<evidence type="ECO:0000256" key="1">
    <source>
        <dbReference type="ARBA" id="ARBA00004651"/>
    </source>
</evidence>
<dbReference type="SUPFAM" id="SSF52540">
    <property type="entry name" value="P-loop containing nucleoside triphosphate hydrolases"/>
    <property type="match status" value="1"/>
</dbReference>
<evidence type="ECO:0000256" key="10">
    <source>
        <dbReference type="SAM" id="Phobius"/>
    </source>
</evidence>
<accession>A0A9D2M1B7</accession>
<reference evidence="13" key="1">
    <citation type="journal article" date="2021" name="PeerJ">
        <title>Extensive microbial diversity within the chicken gut microbiome revealed by metagenomics and culture.</title>
        <authorList>
            <person name="Gilroy R."/>
            <person name="Ravi A."/>
            <person name="Getino M."/>
            <person name="Pursley I."/>
            <person name="Horton D.L."/>
            <person name="Alikhan N.F."/>
            <person name="Baker D."/>
            <person name="Gharbi K."/>
            <person name="Hall N."/>
            <person name="Watson M."/>
            <person name="Adriaenssens E.M."/>
            <person name="Foster-Nyarko E."/>
            <person name="Jarju S."/>
            <person name="Secka A."/>
            <person name="Antonio M."/>
            <person name="Oren A."/>
            <person name="Chaudhuri R.R."/>
            <person name="La Ragione R."/>
            <person name="Hildebrand F."/>
            <person name="Pallen M.J."/>
        </authorList>
    </citation>
    <scope>NUCLEOTIDE SEQUENCE</scope>
    <source>
        <strain evidence="13">ChiBcec8-14828</strain>
    </source>
</reference>
<keyword evidence="9 10" id="KW-0472">Membrane</keyword>
<dbReference type="InterPro" id="IPR027417">
    <property type="entry name" value="P-loop_NTPase"/>
</dbReference>
<feature type="transmembrane region" description="Helical" evidence="10">
    <location>
        <begin position="59"/>
        <end position="77"/>
    </location>
</feature>
<dbReference type="AlphaFoldDB" id="A0A9D2M1B7"/>
<dbReference type="SMART" id="SM00382">
    <property type="entry name" value="AAA"/>
    <property type="match status" value="1"/>
</dbReference>
<evidence type="ECO:0000256" key="4">
    <source>
        <dbReference type="ARBA" id="ARBA00022692"/>
    </source>
</evidence>
<dbReference type="InterPro" id="IPR011527">
    <property type="entry name" value="ABC1_TM_dom"/>
</dbReference>
<comment type="subcellular location">
    <subcellularLocation>
        <location evidence="1">Cell membrane</location>
        <topology evidence="1">Multi-pass membrane protein</topology>
    </subcellularLocation>
</comment>
<dbReference type="FunFam" id="3.40.50.300:FF:000299">
    <property type="entry name" value="ABC transporter ATP-binding protein/permease"/>
    <property type="match status" value="1"/>
</dbReference>
<evidence type="ECO:0000259" key="12">
    <source>
        <dbReference type="PROSITE" id="PS50929"/>
    </source>
</evidence>
<protein>
    <submittedName>
        <fullName evidence="13">ABC transporter ATP-binding protein/permease</fullName>
    </submittedName>
</protein>
<feature type="transmembrane region" description="Helical" evidence="10">
    <location>
        <begin position="162"/>
        <end position="183"/>
    </location>
</feature>
<evidence type="ECO:0000256" key="7">
    <source>
        <dbReference type="ARBA" id="ARBA00022840"/>
    </source>
</evidence>
<dbReference type="Gene3D" id="3.40.50.300">
    <property type="entry name" value="P-loop containing nucleotide triphosphate hydrolases"/>
    <property type="match status" value="1"/>
</dbReference>
<dbReference type="PROSITE" id="PS50893">
    <property type="entry name" value="ABC_TRANSPORTER_2"/>
    <property type="match status" value="1"/>
</dbReference>
<dbReference type="GO" id="GO:0005524">
    <property type="term" value="F:ATP binding"/>
    <property type="evidence" value="ECO:0007669"/>
    <property type="project" value="UniProtKB-KW"/>
</dbReference>
<keyword evidence="6" id="KW-0645">Protease</keyword>
<evidence type="ECO:0000256" key="6">
    <source>
        <dbReference type="ARBA" id="ARBA00022807"/>
    </source>
</evidence>
<keyword evidence="2" id="KW-0813">Transport</keyword>
<keyword evidence="5" id="KW-0547">Nucleotide-binding</keyword>
<dbReference type="SUPFAM" id="SSF90123">
    <property type="entry name" value="ABC transporter transmembrane region"/>
    <property type="match status" value="1"/>
</dbReference>
<keyword evidence="4 10" id="KW-0812">Transmembrane</keyword>
<dbReference type="InterPro" id="IPR039421">
    <property type="entry name" value="Type_1_exporter"/>
</dbReference>
<keyword evidence="7 13" id="KW-0067">ATP-binding</keyword>
<gene>
    <name evidence="13" type="ORF">H9943_01510</name>
</gene>
<evidence type="ECO:0000259" key="11">
    <source>
        <dbReference type="PROSITE" id="PS50893"/>
    </source>
</evidence>
<organism evidence="13 14">
    <name type="scientific">Candidatus Ruthenibacterium avium</name>
    <dbReference type="NCBI Taxonomy" id="2838751"/>
    <lineage>
        <taxon>Bacteria</taxon>
        <taxon>Bacillati</taxon>
        <taxon>Bacillota</taxon>
        <taxon>Clostridia</taxon>
        <taxon>Eubacteriales</taxon>
        <taxon>Oscillospiraceae</taxon>
        <taxon>Ruthenibacterium</taxon>
    </lineage>
</organism>
<evidence type="ECO:0000256" key="9">
    <source>
        <dbReference type="ARBA" id="ARBA00023136"/>
    </source>
</evidence>
<dbReference type="InterPro" id="IPR003439">
    <property type="entry name" value="ABC_transporter-like_ATP-bd"/>
</dbReference>
<keyword evidence="6" id="KW-0788">Thiol protease</keyword>
<reference evidence="13" key="2">
    <citation type="submission" date="2021-04" db="EMBL/GenBank/DDBJ databases">
        <authorList>
            <person name="Gilroy R."/>
        </authorList>
    </citation>
    <scope>NUCLEOTIDE SEQUENCE</scope>
    <source>
        <strain evidence="13">ChiBcec8-14828</strain>
    </source>
</reference>
<dbReference type="Gene3D" id="1.20.1560.10">
    <property type="entry name" value="ABC transporter type 1, transmembrane domain"/>
    <property type="match status" value="1"/>
</dbReference>
<keyword evidence="6" id="KW-0378">Hydrolase</keyword>
<comment type="caution">
    <text evidence="13">The sequence shown here is derived from an EMBL/GenBank/DDBJ whole genome shotgun (WGS) entry which is preliminary data.</text>
</comment>
<dbReference type="InterPro" id="IPR036640">
    <property type="entry name" value="ABC1_TM_sf"/>
</dbReference>
<feature type="transmembrane region" description="Helical" evidence="10">
    <location>
        <begin position="246"/>
        <end position="268"/>
    </location>
</feature>
<evidence type="ECO:0000313" key="13">
    <source>
        <dbReference type="EMBL" id="HJB39055.1"/>
    </source>
</evidence>
<feature type="domain" description="ABC transporter" evidence="11">
    <location>
        <begin position="339"/>
        <end position="551"/>
    </location>
</feature>
<dbReference type="PROSITE" id="PS00211">
    <property type="entry name" value="ABC_TRANSPORTER_1"/>
    <property type="match status" value="1"/>
</dbReference>